<comment type="similarity">
    <text evidence="8">Belongs to the MobA family.</text>
</comment>
<evidence type="ECO:0000256" key="1">
    <source>
        <dbReference type="ARBA" id="ARBA00022490"/>
    </source>
</evidence>
<feature type="binding site" evidence="8">
    <location>
        <begin position="10"/>
        <end position="12"/>
    </location>
    <ligand>
        <name>GTP</name>
        <dbReference type="ChEBI" id="CHEBI:37565"/>
    </ligand>
</feature>
<evidence type="ECO:0000256" key="4">
    <source>
        <dbReference type="ARBA" id="ARBA00022741"/>
    </source>
</evidence>
<comment type="domain">
    <text evidence="8">The N-terminal domain determines nucleotide recognition and specific binding, while the C-terminal domain determines the specific binding to the target protein.</text>
</comment>
<keyword evidence="7 8" id="KW-0501">Molybdenum cofactor biosynthesis</keyword>
<dbReference type="HAMAP" id="MF_00316">
    <property type="entry name" value="MobA"/>
    <property type="match status" value="1"/>
</dbReference>
<dbReference type="InterPro" id="IPR025877">
    <property type="entry name" value="MobA-like_NTP_Trfase"/>
</dbReference>
<dbReference type="EC" id="2.7.7.77" evidence="8"/>
<feature type="binding site" evidence="8">
    <location>
        <position position="98"/>
    </location>
    <ligand>
        <name>GTP</name>
        <dbReference type="ChEBI" id="CHEBI:37565"/>
    </ligand>
</feature>
<dbReference type="SUPFAM" id="SSF53448">
    <property type="entry name" value="Nucleotide-diphospho-sugar transferases"/>
    <property type="match status" value="1"/>
</dbReference>
<gene>
    <name evidence="8" type="primary">mobA</name>
    <name evidence="10" type="ORF">LZ519_02130</name>
</gene>
<dbReference type="PANTHER" id="PTHR19136">
    <property type="entry name" value="MOLYBDENUM COFACTOR GUANYLYLTRANSFERASE"/>
    <property type="match status" value="1"/>
</dbReference>
<name>A0ABT0RD00_9SPHN</name>
<dbReference type="Gene3D" id="3.90.550.10">
    <property type="entry name" value="Spore Coat Polysaccharide Biosynthesis Protein SpsA, Chain A"/>
    <property type="match status" value="1"/>
</dbReference>
<evidence type="ECO:0000313" key="11">
    <source>
        <dbReference type="Proteomes" id="UP001165343"/>
    </source>
</evidence>
<keyword evidence="4 8" id="KW-0547">Nucleotide-binding</keyword>
<evidence type="ECO:0000313" key="10">
    <source>
        <dbReference type="EMBL" id="MCL6678121.1"/>
    </source>
</evidence>
<evidence type="ECO:0000256" key="2">
    <source>
        <dbReference type="ARBA" id="ARBA00022679"/>
    </source>
</evidence>
<keyword evidence="1 8" id="KW-0963">Cytoplasm</keyword>
<comment type="subunit">
    <text evidence="8">Monomer.</text>
</comment>
<dbReference type="Proteomes" id="UP001165343">
    <property type="component" value="Unassembled WGS sequence"/>
</dbReference>
<evidence type="ECO:0000259" key="9">
    <source>
        <dbReference type="Pfam" id="PF12804"/>
    </source>
</evidence>
<accession>A0ABT0RD00</accession>
<dbReference type="GO" id="GO:0016740">
    <property type="term" value="F:transferase activity"/>
    <property type="evidence" value="ECO:0007669"/>
    <property type="project" value="UniProtKB-KW"/>
</dbReference>
<keyword evidence="11" id="KW-1185">Reference proteome</keyword>
<organism evidence="10 11">
    <name type="scientific">Sphingomonas anseongensis</name>
    <dbReference type="NCBI Taxonomy" id="2908207"/>
    <lineage>
        <taxon>Bacteria</taxon>
        <taxon>Pseudomonadati</taxon>
        <taxon>Pseudomonadota</taxon>
        <taxon>Alphaproteobacteria</taxon>
        <taxon>Sphingomonadales</taxon>
        <taxon>Sphingomonadaceae</taxon>
        <taxon>Sphingomonas</taxon>
    </lineage>
</organism>
<comment type="catalytic activity">
    <reaction evidence="8">
        <text>Mo-molybdopterin + GTP + H(+) = Mo-molybdopterin guanine dinucleotide + diphosphate</text>
        <dbReference type="Rhea" id="RHEA:34243"/>
        <dbReference type="ChEBI" id="CHEBI:15378"/>
        <dbReference type="ChEBI" id="CHEBI:33019"/>
        <dbReference type="ChEBI" id="CHEBI:37565"/>
        <dbReference type="ChEBI" id="CHEBI:71302"/>
        <dbReference type="ChEBI" id="CHEBI:71310"/>
        <dbReference type="EC" id="2.7.7.77"/>
    </reaction>
</comment>
<dbReference type="Pfam" id="PF12804">
    <property type="entry name" value="NTP_transf_3"/>
    <property type="match status" value="1"/>
</dbReference>
<feature type="binding site" evidence="8">
    <location>
        <position position="67"/>
    </location>
    <ligand>
        <name>GTP</name>
        <dbReference type="ChEBI" id="CHEBI:37565"/>
    </ligand>
</feature>
<keyword evidence="3 8" id="KW-0479">Metal-binding</keyword>
<evidence type="ECO:0000256" key="6">
    <source>
        <dbReference type="ARBA" id="ARBA00023134"/>
    </source>
</evidence>
<keyword evidence="5 8" id="KW-0460">Magnesium</keyword>
<comment type="caution">
    <text evidence="10">The sequence shown here is derived from an EMBL/GenBank/DDBJ whole genome shotgun (WGS) entry which is preliminary data.</text>
</comment>
<protein>
    <recommendedName>
        <fullName evidence="8">Molybdenum cofactor guanylyltransferase</fullName>
        <shortName evidence="8">MoCo guanylyltransferase</shortName>
        <ecNumber evidence="8">2.7.7.77</ecNumber>
    </recommendedName>
    <alternativeName>
        <fullName evidence="8">GTP:molybdopterin guanylyltransferase</fullName>
    </alternativeName>
    <alternativeName>
        <fullName evidence="8">Mo-MPT guanylyltransferase</fullName>
    </alternativeName>
    <alternativeName>
        <fullName evidence="8">Molybdopterin guanylyltransferase</fullName>
    </alternativeName>
    <alternativeName>
        <fullName evidence="8">Molybdopterin-guanine dinucleotide synthase</fullName>
        <shortName evidence="8">MGD synthase</shortName>
    </alternativeName>
</protein>
<dbReference type="EMBL" id="JAMGBC010000001">
    <property type="protein sequence ID" value="MCL6678121.1"/>
    <property type="molecule type" value="Genomic_DNA"/>
</dbReference>
<sequence>MSTDVAIVILAGGEGSRIGGGKPLIELAGERLIVRALRFARRFSDCVAVAVRDARQVGSVEAQLIPDNSVEGPLGGLLAGLEFARREGRGLLLVIPADMPFLPNDLLDRLLGAIGPDQCAIAASGGSEHPVCSLWRAEAVERVPEYVATGRRSLKGLADLVGKTRVDWDDAPDPFFNINSAADLEEAERLVARWRSSEPKSTERP</sequence>
<evidence type="ECO:0000256" key="8">
    <source>
        <dbReference type="HAMAP-Rule" id="MF_00316"/>
    </source>
</evidence>
<dbReference type="PANTHER" id="PTHR19136:SF81">
    <property type="entry name" value="MOLYBDENUM COFACTOR GUANYLYLTRANSFERASE"/>
    <property type="match status" value="1"/>
</dbReference>
<comment type="caution">
    <text evidence="8">Lacks conserved residue(s) required for the propagation of feature annotation.</text>
</comment>
<comment type="subcellular location">
    <subcellularLocation>
        <location evidence="8">Cytoplasm</location>
    </subcellularLocation>
</comment>
<evidence type="ECO:0000256" key="7">
    <source>
        <dbReference type="ARBA" id="ARBA00023150"/>
    </source>
</evidence>
<proteinExistence type="inferred from homology"/>
<reference evidence="10" key="1">
    <citation type="submission" date="2022-05" db="EMBL/GenBank/DDBJ databases">
        <authorList>
            <person name="Jo J.-H."/>
            <person name="Im W.-T."/>
        </authorList>
    </citation>
    <scope>NUCLEOTIDE SEQUENCE</scope>
    <source>
        <strain evidence="10">RG327</strain>
    </source>
</reference>
<dbReference type="InterPro" id="IPR013482">
    <property type="entry name" value="Molybde_CF_guanTrfase"/>
</dbReference>
<feature type="domain" description="MobA-like NTP transferase" evidence="9">
    <location>
        <begin position="8"/>
        <end position="152"/>
    </location>
</feature>
<evidence type="ECO:0000256" key="3">
    <source>
        <dbReference type="ARBA" id="ARBA00022723"/>
    </source>
</evidence>
<feature type="binding site" evidence="8">
    <location>
        <position position="98"/>
    </location>
    <ligand>
        <name>Mg(2+)</name>
        <dbReference type="ChEBI" id="CHEBI:18420"/>
    </ligand>
</feature>
<comment type="function">
    <text evidence="8">Transfers a GMP moiety from GTP to Mo-molybdopterin (Mo-MPT) cofactor (Moco or molybdenum cofactor) to form Mo-molybdopterin guanine dinucleotide (Mo-MGD) cofactor.</text>
</comment>
<evidence type="ECO:0000256" key="5">
    <source>
        <dbReference type="ARBA" id="ARBA00022842"/>
    </source>
</evidence>
<keyword evidence="6 8" id="KW-0342">GTP-binding</keyword>
<keyword evidence="2 8" id="KW-0808">Transferase</keyword>
<feature type="binding site" evidence="8">
    <location>
        <position position="22"/>
    </location>
    <ligand>
        <name>GTP</name>
        <dbReference type="ChEBI" id="CHEBI:37565"/>
    </ligand>
</feature>
<comment type="cofactor">
    <cofactor evidence="8">
        <name>Mg(2+)</name>
        <dbReference type="ChEBI" id="CHEBI:18420"/>
    </cofactor>
</comment>
<dbReference type="InterPro" id="IPR029044">
    <property type="entry name" value="Nucleotide-diphossugar_trans"/>
</dbReference>
<dbReference type="RefSeq" id="WP_249867091.1">
    <property type="nucleotide sequence ID" value="NZ_JAMGBC010000001.1"/>
</dbReference>